<evidence type="ECO:0000313" key="1">
    <source>
        <dbReference type="EMBL" id="RAL58137.1"/>
    </source>
</evidence>
<dbReference type="AlphaFoldDB" id="A0A395ICQ1"/>
<dbReference type="EMBL" id="QKRW01000098">
    <property type="protein sequence ID" value="RAL58137.1"/>
    <property type="molecule type" value="Genomic_DNA"/>
</dbReference>
<protein>
    <submittedName>
        <fullName evidence="1">Uncharacterized protein</fullName>
    </submittedName>
</protein>
<accession>A0A395ICQ1</accession>
<comment type="caution">
    <text evidence="1">The sequence shown here is derived from an EMBL/GenBank/DDBJ whole genome shotgun (WGS) entry which is preliminary data.</text>
</comment>
<sequence>MATHQILASATQNARLLSILSRTDYAPTEYAQIKQYQSSIENIITQQKRRVKALTAASAKEYQEHEEYEESTVKRLVYKLSGRKHKFIEKEEEEHREWLNAIQNELEAKRHLDHLNETLEDVKSKASLLRPMVEEHNAAQVELDKLYNSIFSGPSSDFPTEDTKEHLLSLAKNSFDEAQLRFSTESNVLSVLQNASTVMNQCVGRLDDVLRSSMDAWGIGGGFADLTERSSLAQAQYLSSRVEMFVTQAQQMQPAVSNTGPDEHCPKRLNV</sequence>
<name>A0A395ICQ1_9HELO</name>
<proteinExistence type="predicted"/>
<keyword evidence="2" id="KW-1185">Reference proteome</keyword>
<dbReference type="Proteomes" id="UP000249056">
    <property type="component" value="Unassembled WGS sequence"/>
</dbReference>
<organism evidence="1 2">
    <name type="scientific">Monilinia fructigena</name>
    <dbReference type="NCBI Taxonomy" id="38457"/>
    <lineage>
        <taxon>Eukaryota</taxon>
        <taxon>Fungi</taxon>
        <taxon>Dikarya</taxon>
        <taxon>Ascomycota</taxon>
        <taxon>Pezizomycotina</taxon>
        <taxon>Leotiomycetes</taxon>
        <taxon>Helotiales</taxon>
        <taxon>Sclerotiniaceae</taxon>
        <taxon>Monilinia</taxon>
    </lineage>
</organism>
<reference evidence="1 2" key="1">
    <citation type="submission" date="2018-06" db="EMBL/GenBank/DDBJ databases">
        <title>Genome Sequence of the Brown Rot Fungal Pathogen Monilinia fructigena.</title>
        <authorList>
            <person name="Landi L."/>
            <person name="De Miccolis Angelini R.M."/>
            <person name="Pollastro S."/>
            <person name="Abate D."/>
            <person name="Faretra F."/>
            <person name="Romanazzi G."/>
        </authorList>
    </citation>
    <scope>NUCLEOTIDE SEQUENCE [LARGE SCALE GENOMIC DNA]</scope>
    <source>
        <strain evidence="1 2">Mfrg269</strain>
    </source>
</reference>
<gene>
    <name evidence="1" type="ORF">DID88_002377</name>
</gene>
<evidence type="ECO:0000313" key="2">
    <source>
        <dbReference type="Proteomes" id="UP000249056"/>
    </source>
</evidence>
<dbReference type="OrthoDB" id="2562743at2759"/>
<dbReference type="PANTHER" id="PTHR21974:SF2">
    <property type="entry name" value="RE15880P"/>
    <property type="match status" value="1"/>
</dbReference>
<dbReference type="PANTHER" id="PTHR21974">
    <property type="entry name" value="RE15880P"/>
    <property type="match status" value="1"/>
</dbReference>